<dbReference type="Gene3D" id="1.20.1270.90">
    <property type="entry name" value="AF1782-like"/>
    <property type="match status" value="1"/>
</dbReference>
<dbReference type="Pfam" id="PF00149">
    <property type="entry name" value="Metallophos"/>
    <property type="match status" value="1"/>
</dbReference>
<dbReference type="Gene3D" id="2.60.120.260">
    <property type="entry name" value="Galactose-binding domain-like"/>
    <property type="match status" value="1"/>
</dbReference>
<dbReference type="PANTHER" id="PTHR45867">
    <property type="entry name" value="PURPLE ACID PHOSPHATASE"/>
    <property type="match status" value="1"/>
</dbReference>
<dbReference type="InterPro" id="IPR008964">
    <property type="entry name" value="Invasin/intimin_cell_adhesion"/>
</dbReference>
<dbReference type="PROSITE" id="PS51175">
    <property type="entry name" value="CBM6"/>
    <property type="match status" value="1"/>
</dbReference>
<gene>
    <name evidence="7" type="ORF">DFR58_1456</name>
</gene>
<keyword evidence="8" id="KW-1185">Reference proteome</keyword>
<dbReference type="SUPFAM" id="SSF56300">
    <property type="entry name" value="Metallo-dependent phosphatases"/>
    <property type="match status" value="1"/>
</dbReference>
<dbReference type="InterPro" id="IPR004843">
    <property type="entry name" value="Calcineurin-like_PHP"/>
</dbReference>
<evidence type="ECO:0000256" key="1">
    <source>
        <dbReference type="ARBA" id="ARBA00022729"/>
    </source>
</evidence>
<evidence type="ECO:0000256" key="4">
    <source>
        <dbReference type="SAM" id="SignalP"/>
    </source>
</evidence>
<dbReference type="EMBL" id="QPJT01000045">
    <property type="protein sequence ID" value="RCX08165.1"/>
    <property type="molecule type" value="Genomic_DNA"/>
</dbReference>
<comment type="caution">
    <text evidence="7">The sequence shown here is derived from an EMBL/GenBank/DDBJ whole genome shotgun (WGS) entry which is preliminary data.</text>
</comment>
<dbReference type="SUPFAM" id="SSF49785">
    <property type="entry name" value="Galactose-binding domain-like"/>
    <property type="match status" value="1"/>
</dbReference>
<dbReference type="Pfam" id="PF16656">
    <property type="entry name" value="Pur_ac_phosph_N"/>
    <property type="match status" value="1"/>
</dbReference>
<dbReference type="InterPro" id="IPR008979">
    <property type="entry name" value="Galactose-bd-like_sf"/>
</dbReference>
<dbReference type="InterPro" id="IPR006584">
    <property type="entry name" value="Cellulose-bd_IV"/>
</dbReference>
<dbReference type="CDD" id="cd04084">
    <property type="entry name" value="CBM6_xylanase-like"/>
    <property type="match status" value="1"/>
</dbReference>
<dbReference type="InterPro" id="IPR015914">
    <property type="entry name" value="PAPs_N"/>
</dbReference>
<dbReference type="SMART" id="SM00635">
    <property type="entry name" value="BID_2"/>
    <property type="match status" value="2"/>
</dbReference>
<dbReference type="Pfam" id="PF03422">
    <property type="entry name" value="CBM_6"/>
    <property type="match status" value="1"/>
</dbReference>
<accession>A0A369AGD5</accession>
<dbReference type="GO" id="GO:0003993">
    <property type="term" value="F:acid phosphatase activity"/>
    <property type="evidence" value="ECO:0007669"/>
    <property type="project" value="InterPro"/>
</dbReference>
<feature type="domain" description="SLH" evidence="6">
    <location>
        <begin position="1149"/>
        <end position="1212"/>
    </location>
</feature>
<dbReference type="InterPro" id="IPR008963">
    <property type="entry name" value="Purple_acid_Pase-like_N"/>
</dbReference>
<keyword evidence="2" id="KW-0677">Repeat</keyword>
<name>A0A369AGD5_9FIRM</name>
<dbReference type="AlphaFoldDB" id="A0A369AGD5"/>
<feature type="domain" description="SLH" evidence="6">
    <location>
        <begin position="1089"/>
        <end position="1148"/>
    </location>
</feature>
<dbReference type="GO" id="GO:0030246">
    <property type="term" value="F:carbohydrate binding"/>
    <property type="evidence" value="ECO:0007669"/>
    <property type="project" value="InterPro"/>
</dbReference>
<feature type="signal peptide" evidence="4">
    <location>
        <begin position="1"/>
        <end position="22"/>
    </location>
</feature>
<evidence type="ECO:0000313" key="7">
    <source>
        <dbReference type="EMBL" id="RCX08165.1"/>
    </source>
</evidence>
<evidence type="ECO:0000256" key="2">
    <source>
        <dbReference type="ARBA" id="ARBA00022737"/>
    </source>
</evidence>
<dbReference type="Gene3D" id="2.60.40.380">
    <property type="entry name" value="Purple acid phosphatase-like, N-terminal"/>
    <property type="match status" value="1"/>
</dbReference>
<dbReference type="SUPFAM" id="SSF49373">
    <property type="entry name" value="Invasin/intimin cell-adhesion fragments"/>
    <property type="match status" value="1"/>
</dbReference>
<feature type="chain" id="PRO_5038948502" evidence="4">
    <location>
        <begin position="23"/>
        <end position="1272"/>
    </location>
</feature>
<dbReference type="InterPro" id="IPR005084">
    <property type="entry name" value="CBM6"/>
</dbReference>
<dbReference type="InterPro" id="IPR003343">
    <property type="entry name" value="Big_2"/>
</dbReference>
<dbReference type="OrthoDB" id="9809781at2"/>
<evidence type="ECO:0000259" key="6">
    <source>
        <dbReference type="PROSITE" id="PS51272"/>
    </source>
</evidence>
<dbReference type="Proteomes" id="UP000253034">
    <property type="component" value="Unassembled WGS sequence"/>
</dbReference>
<sequence>MKNYRRIITGIFAAFIALSVITADIGTAYGASGNNNSGAAVSGSINYDNYTQISLTPGEDETKLNLAWYSISAVIGTPQVQIGKKSEVGDSFTTENSTTFDGTYSNAISGYISNKVTVESLEENTEYVYRYGINGSWSERLEYSTERRDRYNFIFVGDPQIGAGSRNSDSQQWNDTMKKAVKMRTDTAFMLSAGDQVNTGSNENEYAGYLSPQELKALPVATTIGNHDANDANYTYHFNNPNTTNYGKTNAGGNYYFSYGDTLFIIINTNNTNAAQHEAHIDEAVKSQPDAKWKVLMFHQDIYGSGNQHSTKAYIIELRNKLFPIIDKYKIDVVLTGHDHSYTRSYQMLHDTPQKTQKEAGINRVIDPTGTVYITANSASGSKYYDLESFTGLYAATRSQYRVPTFSSVTVDNVSFTIDTYRTDTMQMIDHYSIIKKFEKKYLLDLIAEGNEKAAQQHKYEEASFNEFKDALENAKNISSDTGAQEEKTANAYLTLSQAINGLAEKTETPVDSLVEFENKTIWTSATNPYAPSDGKLKTESGNTGTVVAGTFDGAWLGYDNLYFGDQGVNEITIEYASNSSRCAEDGVAQIRADSEDGELLGEIPIPPTAGSWGTFKKVTGPLARRLTGTQSIYVVLKGTTSQSQPFMGNFDNMVFTYNPDIKDPETPVTGIKLEKDKAYIKAGETIILEATVEPKNTTNKNIVWTTSDPQVAAVGTKDSYNPQTGKTSISVTGVGAGSAVVSAVTEDGGYKAECSITVSKAEEPPVSVTGISLDTSSIEITEGSTALLTAAVSPNNAANKTVLFTSSGSGISISDAVYNGDTGKTSVTIKALSSGHALVTAASQDGGFTAVCSVTVKAKSPNPGNNDQKTGSSNNSGTKTNNVPAVVGEGSIRLESGIDANGNAAVEIKPDDIKNASGKSKDNVLSIIISAPENAQKVSVVIPAQEIKGIGEKGIELISFDAGLASLSVTPGALNKKIGTNSKSIVVAVEVVQEEALTEKARAAAGGRTVYEVSIDVDGNKLDTVESGSMNISTKYTLARKESPSKVVAYFIDENGNMKVIKSSKYSQADGSVKFSSEQTGRYVVAYSDVSFKDMGEAEWAREAVDALAAREIVNDAGDDLFSPKRDITRAEFLKIIMNAFYTPDATEKCTFTDVSQDSWYYNEVALAQKLGIIKGNGQNGFGGGTKISRQDMAVIAYRVAQNLNKDLGQNGTVAEFSDKADIASYAADAVKAIQEASVMRGFDGGKFSPGEKATKAQAAVIVYRMYNLIY</sequence>
<dbReference type="SMART" id="SM00606">
    <property type="entry name" value="CBD_IV"/>
    <property type="match status" value="1"/>
</dbReference>
<evidence type="ECO:0000259" key="5">
    <source>
        <dbReference type="PROSITE" id="PS51175"/>
    </source>
</evidence>
<dbReference type="Gene3D" id="3.60.21.10">
    <property type="match status" value="1"/>
</dbReference>
<evidence type="ECO:0000313" key="8">
    <source>
        <dbReference type="Proteomes" id="UP000253034"/>
    </source>
</evidence>
<feature type="domain" description="CBM6" evidence="5">
    <location>
        <begin position="513"/>
        <end position="657"/>
    </location>
</feature>
<dbReference type="PANTHER" id="PTHR45867:SF3">
    <property type="entry name" value="ACID PHOSPHATASE TYPE 7"/>
    <property type="match status" value="1"/>
</dbReference>
<dbReference type="InterPro" id="IPR029052">
    <property type="entry name" value="Metallo-depent_PP-like"/>
</dbReference>
<reference evidence="7 8" key="1">
    <citation type="submission" date="2018-07" db="EMBL/GenBank/DDBJ databases">
        <title>Genomic Encyclopedia of Type Strains, Phase IV (KMG-IV): sequencing the most valuable type-strain genomes for metagenomic binning, comparative biology and taxonomic classification.</title>
        <authorList>
            <person name="Goeker M."/>
        </authorList>
    </citation>
    <scope>NUCLEOTIDE SEQUENCE [LARGE SCALE GENOMIC DNA]</scope>
    <source>
        <strain evidence="7 8">DSM 27016</strain>
    </source>
</reference>
<dbReference type="InterPro" id="IPR001119">
    <property type="entry name" value="SLH_dom"/>
</dbReference>
<dbReference type="RefSeq" id="WP_114300258.1">
    <property type="nucleotide sequence ID" value="NZ_QPJT01000045.1"/>
</dbReference>
<dbReference type="SUPFAM" id="SSF49363">
    <property type="entry name" value="Purple acid phosphatase, N-terminal domain"/>
    <property type="match status" value="1"/>
</dbReference>
<feature type="domain" description="SLH" evidence="6">
    <location>
        <begin position="1215"/>
        <end position="1272"/>
    </location>
</feature>
<organism evidence="7 8">
    <name type="scientific">Anaerobacterium chartisolvens</name>
    <dbReference type="NCBI Taxonomy" id="1297424"/>
    <lineage>
        <taxon>Bacteria</taxon>
        <taxon>Bacillati</taxon>
        <taxon>Bacillota</taxon>
        <taxon>Clostridia</taxon>
        <taxon>Eubacteriales</taxon>
        <taxon>Oscillospiraceae</taxon>
        <taxon>Anaerobacterium</taxon>
    </lineage>
</organism>
<evidence type="ECO:0000256" key="3">
    <source>
        <dbReference type="SAM" id="MobiDB-lite"/>
    </source>
</evidence>
<protein>
    <submittedName>
        <fullName evidence="7">Ig-like protein group 2</fullName>
    </submittedName>
</protein>
<feature type="region of interest" description="Disordered" evidence="3">
    <location>
        <begin position="859"/>
        <end position="883"/>
    </location>
</feature>
<keyword evidence="1 4" id="KW-0732">Signal</keyword>
<dbReference type="PROSITE" id="PS51272">
    <property type="entry name" value="SLH"/>
    <property type="match status" value="3"/>
</dbReference>
<feature type="compositionally biased region" description="Low complexity" evidence="3">
    <location>
        <begin position="870"/>
        <end position="883"/>
    </location>
</feature>
<dbReference type="GO" id="GO:0046872">
    <property type="term" value="F:metal ion binding"/>
    <property type="evidence" value="ECO:0007669"/>
    <property type="project" value="InterPro"/>
</dbReference>
<dbReference type="Pfam" id="PF02368">
    <property type="entry name" value="Big_2"/>
    <property type="match status" value="2"/>
</dbReference>
<dbReference type="Pfam" id="PF00395">
    <property type="entry name" value="SLH"/>
    <property type="match status" value="3"/>
</dbReference>
<proteinExistence type="predicted"/>
<dbReference type="Gene3D" id="2.60.40.1080">
    <property type="match status" value="2"/>
</dbReference>